<gene>
    <name evidence="2" type="ORF">FC82_GL000340</name>
</gene>
<comment type="caution">
    <text evidence="2">The sequence shown here is derived from an EMBL/GenBank/DDBJ whole genome shotgun (WGS) entry which is preliminary data.</text>
</comment>
<name>A0A0R2BHQ5_SECCO</name>
<dbReference type="AlphaFoldDB" id="A0A0R2BHQ5"/>
<keyword evidence="1" id="KW-1133">Transmembrane helix</keyword>
<keyword evidence="1" id="KW-0812">Transmembrane</keyword>
<dbReference type="RefSeq" id="WP_162260919.1">
    <property type="nucleotide sequence ID" value="NZ_AYYR01000013.1"/>
</dbReference>
<sequence>MSAASLPSSLLPAMRTILHSGLHLIMTVGLILVVLAVVVNITRKAPIKQPR</sequence>
<evidence type="ECO:0000256" key="1">
    <source>
        <dbReference type="SAM" id="Phobius"/>
    </source>
</evidence>
<accession>A0A0R2BHQ5</accession>
<protein>
    <submittedName>
        <fullName evidence="2">Uncharacterized protein</fullName>
    </submittedName>
</protein>
<dbReference type="Proteomes" id="UP000051845">
    <property type="component" value="Unassembled WGS sequence"/>
</dbReference>
<feature type="transmembrane region" description="Helical" evidence="1">
    <location>
        <begin position="20"/>
        <end position="41"/>
    </location>
</feature>
<dbReference type="EMBL" id="AYYR01000013">
    <property type="protein sequence ID" value="KRM77108.1"/>
    <property type="molecule type" value="Genomic_DNA"/>
</dbReference>
<proteinExistence type="predicted"/>
<reference evidence="2 3" key="1">
    <citation type="journal article" date="2015" name="Genome Announc.">
        <title>Expanding the biotechnology potential of lactobacilli through comparative genomics of 213 strains and associated genera.</title>
        <authorList>
            <person name="Sun Z."/>
            <person name="Harris H.M."/>
            <person name="McCann A."/>
            <person name="Guo C."/>
            <person name="Argimon S."/>
            <person name="Zhang W."/>
            <person name="Yang X."/>
            <person name="Jeffery I.B."/>
            <person name="Cooney J.C."/>
            <person name="Kagawa T.F."/>
            <person name="Liu W."/>
            <person name="Song Y."/>
            <person name="Salvetti E."/>
            <person name="Wrobel A."/>
            <person name="Rasinkangas P."/>
            <person name="Parkhill J."/>
            <person name="Rea M.C."/>
            <person name="O'Sullivan O."/>
            <person name="Ritari J."/>
            <person name="Douillard F.P."/>
            <person name="Paul Ross R."/>
            <person name="Yang R."/>
            <person name="Briner A.E."/>
            <person name="Felis G.E."/>
            <person name="de Vos W.M."/>
            <person name="Barrangou R."/>
            <person name="Klaenhammer T.R."/>
            <person name="Caufield P.W."/>
            <person name="Cui Y."/>
            <person name="Zhang H."/>
            <person name="O'Toole P.W."/>
        </authorList>
    </citation>
    <scope>NUCLEOTIDE SEQUENCE [LARGE SCALE GENOMIC DNA]</scope>
    <source>
        <strain evidence="2 3">DSM 20515</strain>
    </source>
</reference>
<evidence type="ECO:0000313" key="3">
    <source>
        <dbReference type="Proteomes" id="UP000051845"/>
    </source>
</evidence>
<keyword evidence="1" id="KW-0472">Membrane</keyword>
<evidence type="ECO:0000313" key="2">
    <source>
        <dbReference type="EMBL" id="KRM77108.1"/>
    </source>
</evidence>
<organism evidence="2 3">
    <name type="scientific">Secundilactobacillus collinoides DSM 20515 = JCM 1123</name>
    <dbReference type="NCBI Taxonomy" id="1423733"/>
    <lineage>
        <taxon>Bacteria</taxon>
        <taxon>Bacillati</taxon>
        <taxon>Bacillota</taxon>
        <taxon>Bacilli</taxon>
        <taxon>Lactobacillales</taxon>
        <taxon>Lactobacillaceae</taxon>
        <taxon>Secundilactobacillus</taxon>
    </lineage>
</organism>